<organism evidence="2 3">
    <name type="scientific">Turnera subulata</name>
    <dbReference type="NCBI Taxonomy" id="218843"/>
    <lineage>
        <taxon>Eukaryota</taxon>
        <taxon>Viridiplantae</taxon>
        <taxon>Streptophyta</taxon>
        <taxon>Embryophyta</taxon>
        <taxon>Tracheophyta</taxon>
        <taxon>Spermatophyta</taxon>
        <taxon>Magnoliopsida</taxon>
        <taxon>eudicotyledons</taxon>
        <taxon>Gunneridae</taxon>
        <taxon>Pentapetalae</taxon>
        <taxon>rosids</taxon>
        <taxon>fabids</taxon>
        <taxon>Malpighiales</taxon>
        <taxon>Passifloraceae</taxon>
        <taxon>Turnera</taxon>
    </lineage>
</organism>
<gene>
    <name evidence="2" type="ORF">Tsubulata_018883</name>
</gene>
<reference evidence="2" key="1">
    <citation type="submission" date="2022-02" db="EMBL/GenBank/DDBJ databases">
        <authorList>
            <person name="Henning P.M."/>
            <person name="McCubbin A.G."/>
            <person name="Shore J.S."/>
        </authorList>
    </citation>
    <scope>NUCLEOTIDE SEQUENCE</scope>
    <source>
        <strain evidence="2">F60SS</strain>
        <tissue evidence="2">Leaves</tissue>
    </source>
</reference>
<evidence type="ECO:0000313" key="3">
    <source>
        <dbReference type="Proteomes" id="UP001141552"/>
    </source>
</evidence>
<dbReference type="Proteomes" id="UP001141552">
    <property type="component" value="Unassembled WGS sequence"/>
</dbReference>
<name>A0A9Q0FML0_9ROSI</name>
<feature type="compositionally biased region" description="Basic and acidic residues" evidence="1">
    <location>
        <begin position="45"/>
        <end position="59"/>
    </location>
</feature>
<feature type="region of interest" description="Disordered" evidence="1">
    <location>
        <begin position="19"/>
        <end position="79"/>
    </location>
</feature>
<reference evidence="2" key="2">
    <citation type="journal article" date="2023" name="Plants (Basel)">
        <title>Annotation of the Turnera subulata (Passifloraceae) Draft Genome Reveals the S-Locus Evolved after the Divergence of Turneroideae from Passifloroideae in a Stepwise Manner.</title>
        <authorList>
            <person name="Henning P.M."/>
            <person name="Roalson E.H."/>
            <person name="Mir W."/>
            <person name="McCubbin A.G."/>
            <person name="Shore J.S."/>
        </authorList>
    </citation>
    <scope>NUCLEOTIDE SEQUENCE</scope>
    <source>
        <strain evidence="2">F60SS</strain>
    </source>
</reference>
<accession>A0A9Q0FML0</accession>
<sequence length="95" mass="10419">GLHVSKRTLTFNNPDLVTIPPTYTRNSSTHTKNPNLPAAGSDLHANNHDKPRTTPKAHDWVLQPSTGKSSVPVIPNPTKHTINKLKSITHTDNKT</sequence>
<proteinExistence type="predicted"/>
<evidence type="ECO:0000313" key="2">
    <source>
        <dbReference type="EMBL" id="KAJ4834191.1"/>
    </source>
</evidence>
<dbReference type="AlphaFoldDB" id="A0A9Q0FML0"/>
<keyword evidence="3" id="KW-1185">Reference proteome</keyword>
<dbReference type="EMBL" id="JAKUCV010004762">
    <property type="protein sequence ID" value="KAJ4834191.1"/>
    <property type="molecule type" value="Genomic_DNA"/>
</dbReference>
<protein>
    <submittedName>
        <fullName evidence="2">Uncharacterized protein</fullName>
    </submittedName>
</protein>
<feature type="non-terminal residue" evidence="2">
    <location>
        <position position="95"/>
    </location>
</feature>
<feature type="compositionally biased region" description="Polar residues" evidence="1">
    <location>
        <begin position="19"/>
        <end position="34"/>
    </location>
</feature>
<evidence type="ECO:0000256" key="1">
    <source>
        <dbReference type="SAM" id="MobiDB-lite"/>
    </source>
</evidence>
<comment type="caution">
    <text evidence="2">The sequence shown here is derived from an EMBL/GenBank/DDBJ whole genome shotgun (WGS) entry which is preliminary data.</text>
</comment>